<evidence type="ECO:0000256" key="1">
    <source>
        <dbReference type="SAM" id="Phobius"/>
    </source>
</evidence>
<accession>A0A7S3V186</accession>
<organism evidence="2">
    <name type="scientific">Aplanochytrium stocchinoi</name>
    <dbReference type="NCBI Taxonomy" id="215587"/>
    <lineage>
        <taxon>Eukaryota</taxon>
        <taxon>Sar</taxon>
        <taxon>Stramenopiles</taxon>
        <taxon>Bigyra</taxon>
        <taxon>Labyrinthulomycetes</taxon>
        <taxon>Thraustochytrida</taxon>
        <taxon>Thraustochytriidae</taxon>
        <taxon>Aplanochytrium</taxon>
    </lineage>
</organism>
<keyword evidence="1" id="KW-0812">Transmembrane</keyword>
<feature type="transmembrane region" description="Helical" evidence="1">
    <location>
        <begin position="66"/>
        <end position="91"/>
    </location>
</feature>
<evidence type="ECO:0000313" key="2">
    <source>
        <dbReference type="EMBL" id="CAE0444842.1"/>
    </source>
</evidence>
<dbReference type="EMBL" id="HBIN01019513">
    <property type="protein sequence ID" value="CAE0444842.1"/>
    <property type="molecule type" value="Transcribed_RNA"/>
</dbReference>
<sequence length="187" mass="19742">MGNALNDARDKLKERTGLNSYVLVWIFTGFSLFFLLLALITGWYTFQVAGIKDSANLFDFKGFDGVGAIKLAAALLIFAMFAGFGAIGLVFKAKQDADNKFMKFATLALAVGAVMIFVAFISAVSADVCAGADQTDGVECTKFGAGSAMALFFALPLMGFSAGLAFAASNEYDPGSSDVAAKHDEEF</sequence>
<dbReference type="AlphaFoldDB" id="A0A7S3V186"/>
<gene>
    <name evidence="2" type="ORF">ASTO00021_LOCUS14880</name>
</gene>
<feature type="transmembrane region" description="Helical" evidence="1">
    <location>
        <begin position="143"/>
        <end position="167"/>
    </location>
</feature>
<reference evidence="2" key="1">
    <citation type="submission" date="2021-01" db="EMBL/GenBank/DDBJ databases">
        <authorList>
            <person name="Corre E."/>
            <person name="Pelletier E."/>
            <person name="Niang G."/>
            <person name="Scheremetjew M."/>
            <person name="Finn R."/>
            <person name="Kale V."/>
            <person name="Holt S."/>
            <person name="Cochrane G."/>
            <person name="Meng A."/>
            <person name="Brown T."/>
            <person name="Cohen L."/>
        </authorList>
    </citation>
    <scope>NUCLEOTIDE SEQUENCE</scope>
    <source>
        <strain evidence="2">GSBS06</strain>
    </source>
</reference>
<protein>
    <submittedName>
        <fullName evidence="2">Uncharacterized protein</fullName>
    </submittedName>
</protein>
<keyword evidence="1" id="KW-1133">Transmembrane helix</keyword>
<feature type="transmembrane region" description="Helical" evidence="1">
    <location>
        <begin position="21"/>
        <end position="46"/>
    </location>
</feature>
<proteinExistence type="predicted"/>
<keyword evidence="1" id="KW-0472">Membrane</keyword>
<feature type="transmembrane region" description="Helical" evidence="1">
    <location>
        <begin position="103"/>
        <end position="123"/>
    </location>
</feature>
<name>A0A7S3V186_9STRA</name>